<dbReference type="EMBL" id="JAHXZJ010000002">
    <property type="protein sequence ID" value="KAH0564633.1"/>
    <property type="molecule type" value="Genomic_DNA"/>
</dbReference>
<dbReference type="GO" id="GO:0033897">
    <property type="term" value="F:ribonuclease T2 activity"/>
    <property type="evidence" value="ECO:0007669"/>
    <property type="project" value="InterPro"/>
</dbReference>
<reference evidence="2 3" key="1">
    <citation type="journal article" date="2021" name="J. Hered.">
        <title>A chromosome-level genome assembly of the parasitoid wasp, Cotesia glomerata (Hymenoptera: Braconidae).</title>
        <authorList>
            <person name="Pinto B.J."/>
            <person name="Weis J.J."/>
            <person name="Gamble T."/>
            <person name="Ode P.J."/>
            <person name="Paul R."/>
            <person name="Zaspel J.M."/>
        </authorList>
    </citation>
    <scope>NUCLEOTIDE SEQUENCE [LARGE SCALE GENOMIC DNA]</scope>
    <source>
        <strain evidence="2">CgM1</strain>
    </source>
</reference>
<evidence type="ECO:0000313" key="2">
    <source>
        <dbReference type="EMBL" id="KAH0564633.1"/>
    </source>
</evidence>
<comment type="caution">
    <text evidence="2">The sequence shown here is derived from an EMBL/GenBank/DDBJ whole genome shotgun (WGS) entry which is preliminary data.</text>
</comment>
<proteinExistence type="predicted"/>
<dbReference type="InterPro" id="IPR006149">
    <property type="entry name" value="EB_dom"/>
</dbReference>
<evidence type="ECO:0000313" key="3">
    <source>
        <dbReference type="Proteomes" id="UP000826195"/>
    </source>
</evidence>
<name>A0AAV7J0Z4_COTGL</name>
<gene>
    <name evidence="2" type="ORF">KQX54_013216</name>
</gene>
<dbReference type="GO" id="GO:0003723">
    <property type="term" value="F:RNA binding"/>
    <property type="evidence" value="ECO:0007669"/>
    <property type="project" value="InterPro"/>
</dbReference>
<dbReference type="PANTHER" id="PTHR39069">
    <property type="entry name" value="ECDYSONE-INDUCIBLE GENE E1, ISOFORM A"/>
    <property type="match status" value="1"/>
</dbReference>
<dbReference type="SUPFAM" id="SSF55895">
    <property type="entry name" value="Ribonuclease Rh-like"/>
    <property type="match status" value="2"/>
</dbReference>
<sequence length="637" mass="73168">MYIRTYSNSGFAKRLISTSFLPKNSFQITVMKAAITCPACYHPENPWFVSELMHQSKNDSSFKCSKPFMKLNPRTVASSILRNLKKIWTRRGEDWSEDSSILARKIWRSFGGCTWQVKQLRTGAKILRKGNIIPGNKYKAQEILDILAGSLHGKKPLLRCSLESGLFSTKILTETVISKCNSTSRKDNNGHYIFEQQSDQFTCYEDDISKCKAPGTSWEFNPDITFSCEPSEDFNAKNISSIEQELFDKWGAARTDHTDVEETFGFRWKFETRCNAYFKGLDRNSYTYQAILNAISMKIHGKKADIECTREHYEDVIYLDKITIYFDQNFSPIDRIDKEDSQSCPIDKMIYYRDSVVLRSRQPQPSGPNDYALCNPKLKNACCDLNTKCKLILYLHYTCDQERGLGKFCLSDRECDHIVHAKCSKKNRCVCRPKNLEINGTCVPLLEGFCWNNEECATTNAVCIDRECRCTTGFIQNFDQCISNFNSLGAYCQRTETCAVENSFCIDHKCQCMISTTSTEPEPGTDERCPEPSKYDIKIDFTLRIKEIFYLDLLENDLYFCFDAFDCSDLWHSLCSKDKKCICQPDNIAINKSCLPSLNGYCWRHDQCMTLNSECSNNRCACKSDFIAVANNLCVHQ</sequence>
<keyword evidence="3" id="KW-1185">Reference proteome</keyword>
<evidence type="ECO:0000259" key="1">
    <source>
        <dbReference type="Pfam" id="PF01683"/>
    </source>
</evidence>
<dbReference type="PANTHER" id="PTHR39069:SF8">
    <property type="entry name" value="FI17111P1"/>
    <property type="match status" value="1"/>
</dbReference>
<feature type="domain" description="EB" evidence="1">
    <location>
        <begin position="583"/>
        <end position="634"/>
    </location>
</feature>
<dbReference type="InterPro" id="IPR036430">
    <property type="entry name" value="RNase_T2-like_sf"/>
</dbReference>
<dbReference type="Proteomes" id="UP000826195">
    <property type="component" value="Unassembled WGS sequence"/>
</dbReference>
<organism evidence="2 3">
    <name type="scientific">Cotesia glomerata</name>
    <name type="common">Lepidopteran parasitic wasp</name>
    <name type="synonym">Apanteles glomeratus</name>
    <dbReference type="NCBI Taxonomy" id="32391"/>
    <lineage>
        <taxon>Eukaryota</taxon>
        <taxon>Metazoa</taxon>
        <taxon>Ecdysozoa</taxon>
        <taxon>Arthropoda</taxon>
        <taxon>Hexapoda</taxon>
        <taxon>Insecta</taxon>
        <taxon>Pterygota</taxon>
        <taxon>Neoptera</taxon>
        <taxon>Endopterygota</taxon>
        <taxon>Hymenoptera</taxon>
        <taxon>Apocrita</taxon>
        <taxon>Ichneumonoidea</taxon>
        <taxon>Braconidae</taxon>
        <taxon>Microgastrinae</taxon>
        <taxon>Cotesia</taxon>
    </lineage>
</organism>
<dbReference type="Pfam" id="PF01683">
    <property type="entry name" value="EB"/>
    <property type="match status" value="1"/>
</dbReference>
<protein>
    <recommendedName>
        <fullName evidence="1">EB domain-containing protein</fullName>
    </recommendedName>
</protein>
<accession>A0AAV7J0Z4</accession>
<dbReference type="AlphaFoldDB" id="A0AAV7J0Z4"/>